<dbReference type="GeneID" id="29939857"/>
<dbReference type="SUPFAM" id="SSF53041">
    <property type="entry name" value="Resolvase-like"/>
    <property type="match status" value="1"/>
</dbReference>
<dbReference type="HOGENOM" id="CLU_010686_8_0_11"/>
<feature type="active site" description="O-(5'-phospho-DNA)-serine intermediate" evidence="5 6">
    <location>
        <position position="19"/>
    </location>
</feature>
<dbReference type="Pfam" id="PF02796">
    <property type="entry name" value="HTH_7"/>
    <property type="match status" value="1"/>
</dbReference>
<dbReference type="PROSITE" id="PS00397">
    <property type="entry name" value="RECOMBINASES_1"/>
    <property type="match status" value="1"/>
</dbReference>
<evidence type="ECO:0000256" key="1">
    <source>
        <dbReference type="ARBA" id="ARBA00009913"/>
    </source>
</evidence>
<gene>
    <name evidence="8" type="ORF">Y013_25230</name>
</gene>
<keyword evidence="2" id="KW-0229">DNA integration</keyword>
<dbReference type="InterPro" id="IPR050639">
    <property type="entry name" value="SSR_resolvase"/>
</dbReference>
<dbReference type="PANTHER" id="PTHR30461">
    <property type="entry name" value="DNA-INVERTASE FROM LAMBDOID PROPHAGE"/>
    <property type="match status" value="1"/>
</dbReference>
<dbReference type="RefSeq" id="WP_024100258.1">
    <property type="nucleotide sequence ID" value="NC_023144.1"/>
</dbReference>
<dbReference type="eggNOG" id="COG1961">
    <property type="taxonomic scope" value="Bacteria"/>
</dbReference>
<accession>V9XPP2</accession>
<evidence type="ECO:0000256" key="2">
    <source>
        <dbReference type="ARBA" id="ARBA00022908"/>
    </source>
</evidence>
<keyword evidence="8" id="KW-0614">Plasmid</keyword>
<dbReference type="SMART" id="SM00857">
    <property type="entry name" value="Resolvase"/>
    <property type="match status" value="1"/>
</dbReference>
<comment type="similarity">
    <text evidence="1">Belongs to the site-specific recombinase resolvase family.</text>
</comment>
<dbReference type="CDD" id="cd03768">
    <property type="entry name" value="SR_ResInv"/>
    <property type="match status" value="1"/>
</dbReference>
<evidence type="ECO:0000256" key="3">
    <source>
        <dbReference type="ARBA" id="ARBA00023125"/>
    </source>
</evidence>
<dbReference type="InterPro" id="IPR006118">
    <property type="entry name" value="Recombinase_CS"/>
</dbReference>
<dbReference type="InterPro" id="IPR006120">
    <property type="entry name" value="Resolvase_HTH_dom"/>
</dbReference>
<feature type="domain" description="Resolvase/invertase-type recombinase catalytic" evidence="7">
    <location>
        <begin position="11"/>
        <end position="144"/>
    </location>
</feature>
<dbReference type="PANTHER" id="PTHR30461:SF2">
    <property type="entry name" value="SERINE RECOMBINASE PINE-RELATED"/>
    <property type="match status" value="1"/>
</dbReference>
<dbReference type="EMBL" id="CP006997">
    <property type="protein sequence ID" value="AHD24054.1"/>
    <property type="molecule type" value="Genomic_DNA"/>
</dbReference>
<evidence type="ECO:0000313" key="9">
    <source>
        <dbReference type="Proteomes" id="UP000018781"/>
    </source>
</evidence>
<keyword evidence="4" id="KW-0233">DNA recombination</keyword>
<dbReference type="KEGG" id="rpy:Y013_25230"/>
<evidence type="ECO:0000259" key="7">
    <source>
        <dbReference type="PROSITE" id="PS51736"/>
    </source>
</evidence>
<dbReference type="Gene3D" id="3.40.50.1390">
    <property type="entry name" value="Resolvase, N-terminal catalytic domain"/>
    <property type="match status" value="1"/>
</dbReference>
<proteinExistence type="inferred from homology"/>
<dbReference type="InterPro" id="IPR036162">
    <property type="entry name" value="Resolvase-like_N_sf"/>
</dbReference>
<evidence type="ECO:0000256" key="4">
    <source>
        <dbReference type="ARBA" id="ARBA00023172"/>
    </source>
</evidence>
<dbReference type="PATRIC" id="fig|1435356.3.peg.5087"/>
<geneLocation type="plasmid" evidence="9">
    <name>1</name>
</geneLocation>
<dbReference type="GO" id="GO:0000150">
    <property type="term" value="F:DNA strand exchange activity"/>
    <property type="evidence" value="ECO:0007669"/>
    <property type="project" value="InterPro"/>
</dbReference>
<dbReference type="GO" id="GO:0003677">
    <property type="term" value="F:DNA binding"/>
    <property type="evidence" value="ECO:0007669"/>
    <property type="project" value="UniProtKB-KW"/>
</dbReference>
<dbReference type="AlphaFoldDB" id="V9XPP2"/>
<dbReference type="InterPro" id="IPR009057">
    <property type="entry name" value="Homeodomain-like_sf"/>
</dbReference>
<evidence type="ECO:0000256" key="5">
    <source>
        <dbReference type="PIRSR" id="PIRSR606118-50"/>
    </source>
</evidence>
<dbReference type="SUPFAM" id="SSF46689">
    <property type="entry name" value="Homeodomain-like"/>
    <property type="match status" value="1"/>
</dbReference>
<dbReference type="InterPro" id="IPR006119">
    <property type="entry name" value="Resolv_N"/>
</dbReference>
<name>V9XPP2_9NOCA</name>
<dbReference type="FunFam" id="3.40.50.1390:FF:000001">
    <property type="entry name" value="DNA recombinase"/>
    <property type="match status" value="1"/>
</dbReference>
<dbReference type="GO" id="GO:0015074">
    <property type="term" value="P:DNA integration"/>
    <property type="evidence" value="ECO:0007669"/>
    <property type="project" value="UniProtKB-KW"/>
</dbReference>
<dbReference type="Gene3D" id="1.10.10.60">
    <property type="entry name" value="Homeodomain-like"/>
    <property type="match status" value="1"/>
</dbReference>
<keyword evidence="3" id="KW-0238">DNA-binding</keyword>
<evidence type="ECO:0000313" key="8">
    <source>
        <dbReference type="EMBL" id="AHD24054.1"/>
    </source>
</evidence>
<protein>
    <submittedName>
        <fullName evidence="8">Recombinase</fullName>
    </submittedName>
</protein>
<evidence type="ECO:0000256" key="6">
    <source>
        <dbReference type="PROSITE-ProRule" id="PRU10137"/>
    </source>
</evidence>
<dbReference type="PROSITE" id="PS51736">
    <property type="entry name" value="RECOMBINASES_3"/>
    <property type="match status" value="1"/>
</dbReference>
<dbReference type="Proteomes" id="UP000018781">
    <property type="component" value="Plasmid unnamed"/>
</dbReference>
<organism evidence="8 9">
    <name type="scientific">Rhodococcus pyridinivorans SB3094</name>
    <dbReference type="NCBI Taxonomy" id="1435356"/>
    <lineage>
        <taxon>Bacteria</taxon>
        <taxon>Bacillati</taxon>
        <taxon>Actinomycetota</taxon>
        <taxon>Actinomycetes</taxon>
        <taxon>Mycobacteriales</taxon>
        <taxon>Nocardiaceae</taxon>
        <taxon>Rhodococcus</taxon>
    </lineage>
</organism>
<reference evidence="8 9" key="1">
    <citation type="journal article" date="2014" name="Genome Announc.">
        <title>Complete Genome of Rhodococcus pyridinivorans SB3094, a Methyl-Ethyl-Ketone-Degrading Bacterium Used for Bioaugmentation.</title>
        <authorList>
            <person name="Dueholm M.S."/>
            <person name="Albertsen M."/>
            <person name="D'Imperio S."/>
            <person name="Tale V.P."/>
            <person name="Lewis D."/>
            <person name="Nielsen P.H."/>
            <person name="Nielsen J.L."/>
        </authorList>
    </citation>
    <scope>NUCLEOTIDE SEQUENCE [LARGE SCALE GENOMIC DNA]</scope>
    <source>
        <strain evidence="9">SB3094</strain>
        <plasmid evidence="9">1</plasmid>
    </source>
</reference>
<dbReference type="CDD" id="cd00569">
    <property type="entry name" value="HTH_Hin_like"/>
    <property type="match status" value="1"/>
</dbReference>
<dbReference type="Pfam" id="PF00239">
    <property type="entry name" value="Resolvase"/>
    <property type="match status" value="1"/>
</dbReference>
<sequence length="190" mass="20825">MSCGTLIAVNELLGYARVSTLEQNPDAQVDALSAAGRSRVWIDKASGASTSRPELSDLFSHLRAGDTLVVWRLDPLGRFLPHLLETVHQLEERGIAVRSLTEQIDTSTPGGRLIFTIFGALAEFERNLIRERNSAGLAAARARGRVGGRPPKMTAKKIKQAKLMRDNGMSHTEIAEILGVGRTTLYRHLK</sequence>